<evidence type="ECO:0000256" key="8">
    <source>
        <dbReference type="ARBA" id="ARBA00022833"/>
    </source>
</evidence>
<dbReference type="GO" id="GO:0008270">
    <property type="term" value="F:zinc ion binding"/>
    <property type="evidence" value="ECO:0007669"/>
    <property type="project" value="UniProtKB-UniRule"/>
</dbReference>
<dbReference type="GO" id="GO:0006508">
    <property type="term" value="P:proteolysis"/>
    <property type="evidence" value="ECO:0007669"/>
    <property type="project" value="UniProtKB-KW"/>
</dbReference>
<dbReference type="SUPFAM" id="SSF49854">
    <property type="entry name" value="Spermadhesin, CUB domain"/>
    <property type="match status" value="1"/>
</dbReference>
<keyword evidence="9 14" id="KW-0482">Metalloprotease</keyword>
<keyword evidence="2 12" id="KW-0964">Secreted</keyword>
<evidence type="ECO:0000313" key="19">
    <source>
        <dbReference type="Proteomes" id="UP001432322"/>
    </source>
</evidence>
<evidence type="ECO:0000256" key="10">
    <source>
        <dbReference type="ARBA" id="ARBA00023157"/>
    </source>
</evidence>
<feature type="binding site" evidence="14">
    <location>
        <position position="122"/>
    </location>
    <ligand>
        <name>Zn(2+)</name>
        <dbReference type="ChEBI" id="CHEBI:29105"/>
        <note>catalytic</note>
    </ligand>
</feature>
<feature type="active site" evidence="14">
    <location>
        <position position="119"/>
    </location>
</feature>
<evidence type="ECO:0000256" key="14">
    <source>
        <dbReference type="PROSITE-ProRule" id="PRU01211"/>
    </source>
</evidence>
<dbReference type="CDD" id="cd04280">
    <property type="entry name" value="ZnMc_astacin_like"/>
    <property type="match status" value="1"/>
</dbReference>
<evidence type="ECO:0000256" key="1">
    <source>
        <dbReference type="ARBA" id="ARBA00004613"/>
    </source>
</evidence>
<keyword evidence="8 14" id="KW-0862">Zinc</keyword>
<evidence type="ECO:0000256" key="11">
    <source>
        <dbReference type="ARBA" id="ARBA00023180"/>
    </source>
</evidence>
<evidence type="ECO:0000256" key="4">
    <source>
        <dbReference type="ARBA" id="ARBA00022670"/>
    </source>
</evidence>
<proteinExistence type="predicted"/>
<dbReference type="GO" id="GO:0005576">
    <property type="term" value="C:extracellular region"/>
    <property type="evidence" value="ECO:0007669"/>
    <property type="project" value="UniProtKB-SubCell"/>
</dbReference>
<dbReference type="Proteomes" id="UP001432322">
    <property type="component" value="Unassembled WGS sequence"/>
</dbReference>
<keyword evidence="10" id="KW-1015">Disulfide bond</keyword>
<dbReference type="Gene3D" id="2.60.120.290">
    <property type="entry name" value="Spermadhesin, CUB domain"/>
    <property type="match status" value="1"/>
</dbReference>
<dbReference type="InterPro" id="IPR000859">
    <property type="entry name" value="CUB_dom"/>
</dbReference>
<dbReference type="InterPro" id="IPR035914">
    <property type="entry name" value="Sperma_CUB_dom_sf"/>
</dbReference>
<keyword evidence="7 14" id="KW-0378">Hydrolase</keyword>
<dbReference type="CDD" id="cd00041">
    <property type="entry name" value="CUB"/>
    <property type="match status" value="1"/>
</dbReference>
<comment type="cofactor">
    <cofactor evidence="14 15">
        <name>Zn(2+)</name>
        <dbReference type="ChEBI" id="CHEBI:29105"/>
    </cofactor>
    <text evidence="14 15">Binds 1 zinc ion per subunit.</text>
</comment>
<evidence type="ECO:0000256" key="15">
    <source>
        <dbReference type="RuleBase" id="RU361183"/>
    </source>
</evidence>
<evidence type="ECO:0000256" key="6">
    <source>
        <dbReference type="ARBA" id="ARBA00022729"/>
    </source>
</evidence>
<dbReference type="GO" id="GO:0018996">
    <property type="term" value="P:molting cycle, collagen and cuticulin-based cuticle"/>
    <property type="evidence" value="ECO:0007669"/>
    <property type="project" value="InterPro"/>
</dbReference>
<dbReference type="AlphaFoldDB" id="A0AAV5X1M3"/>
<evidence type="ECO:0000313" key="18">
    <source>
        <dbReference type="EMBL" id="GMT36885.1"/>
    </source>
</evidence>
<name>A0AAV5X1M3_9BILA</name>
<keyword evidence="5 14" id="KW-0479">Metal-binding</keyword>
<keyword evidence="3" id="KW-0245">EGF-like domain</keyword>
<dbReference type="SMART" id="SM00042">
    <property type="entry name" value="CUB"/>
    <property type="match status" value="1"/>
</dbReference>
<dbReference type="InterPro" id="IPR024079">
    <property type="entry name" value="MetalloPept_cat_dom_sf"/>
</dbReference>
<evidence type="ECO:0000256" key="7">
    <source>
        <dbReference type="ARBA" id="ARBA00022801"/>
    </source>
</evidence>
<feature type="binding site" evidence="14">
    <location>
        <position position="118"/>
    </location>
    <ligand>
        <name>Zn(2+)</name>
        <dbReference type="ChEBI" id="CHEBI:29105"/>
        <note>catalytic</note>
    </ligand>
</feature>
<dbReference type="EMBL" id="BTSY01000007">
    <property type="protein sequence ID" value="GMT36885.1"/>
    <property type="molecule type" value="Genomic_DNA"/>
</dbReference>
<dbReference type="SUPFAM" id="SSF55486">
    <property type="entry name" value="Metalloproteases ('zincins'), catalytic domain"/>
    <property type="match status" value="1"/>
</dbReference>
<organism evidence="18 19">
    <name type="scientific">Pristionchus fissidentatus</name>
    <dbReference type="NCBI Taxonomy" id="1538716"/>
    <lineage>
        <taxon>Eukaryota</taxon>
        <taxon>Metazoa</taxon>
        <taxon>Ecdysozoa</taxon>
        <taxon>Nematoda</taxon>
        <taxon>Chromadorea</taxon>
        <taxon>Rhabditida</taxon>
        <taxon>Rhabditina</taxon>
        <taxon>Diplogasteromorpha</taxon>
        <taxon>Diplogasteroidea</taxon>
        <taxon>Neodiplogasteridae</taxon>
        <taxon>Pristionchus</taxon>
    </lineage>
</organism>
<evidence type="ECO:0000256" key="3">
    <source>
        <dbReference type="ARBA" id="ARBA00022536"/>
    </source>
</evidence>
<dbReference type="InterPro" id="IPR001506">
    <property type="entry name" value="Peptidase_M12A"/>
</dbReference>
<dbReference type="Pfam" id="PF01400">
    <property type="entry name" value="Astacin"/>
    <property type="match status" value="1"/>
</dbReference>
<feature type="chain" id="PRO_5043105499" description="Zinc metalloproteinase" evidence="12 15">
    <location>
        <begin position="17"/>
        <end position="376"/>
    </location>
</feature>
<dbReference type="PROSITE" id="PS51864">
    <property type="entry name" value="ASTACIN"/>
    <property type="match status" value="1"/>
</dbReference>
<feature type="domain" description="CUB" evidence="16">
    <location>
        <begin position="255"/>
        <end position="376"/>
    </location>
</feature>
<keyword evidence="4 14" id="KW-0645">Protease</keyword>
<reference evidence="18" key="1">
    <citation type="submission" date="2023-10" db="EMBL/GenBank/DDBJ databases">
        <title>Genome assembly of Pristionchus species.</title>
        <authorList>
            <person name="Yoshida K."/>
            <person name="Sommer R.J."/>
        </authorList>
    </citation>
    <scope>NUCLEOTIDE SEQUENCE</scope>
    <source>
        <strain evidence="18">RS5133</strain>
    </source>
</reference>
<comment type="subcellular location">
    <subcellularLocation>
        <location evidence="1 12">Secreted</location>
    </subcellularLocation>
</comment>
<dbReference type="PANTHER" id="PTHR10127:SF780">
    <property type="entry name" value="METALLOENDOPEPTIDASE"/>
    <property type="match status" value="1"/>
</dbReference>
<feature type="binding site" evidence="14">
    <location>
        <position position="128"/>
    </location>
    <ligand>
        <name>Zn(2+)</name>
        <dbReference type="ChEBI" id="CHEBI:29105"/>
        <note>catalytic</note>
    </ligand>
</feature>
<gene>
    <name evidence="18" type="ORF">PFISCL1PPCAC_28182</name>
</gene>
<evidence type="ECO:0000259" key="17">
    <source>
        <dbReference type="PROSITE" id="PS51864"/>
    </source>
</evidence>
<dbReference type="InterPro" id="IPR034035">
    <property type="entry name" value="Astacin-like_dom"/>
</dbReference>
<dbReference type="PANTHER" id="PTHR10127">
    <property type="entry name" value="DISCOIDIN, CUB, EGF, LAMININ , AND ZINC METALLOPROTEASE DOMAIN CONTAINING"/>
    <property type="match status" value="1"/>
</dbReference>
<feature type="signal peptide" evidence="12 15">
    <location>
        <begin position="1"/>
        <end position="16"/>
    </location>
</feature>
<evidence type="ECO:0000256" key="9">
    <source>
        <dbReference type="ARBA" id="ARBA00023049"/>
    </source>
</evidence>
<dbReference type="InterPro" id="IPR006026">
    <property type="entry name" value="Peptidase_Metallo"/>
</dbReference>
<keyword evidence="19" id="KW-1185">Reference proteome</keyword>
<dbReference type="GO" id="GO:0004222">
    <property type="term" value="F:metalloendopeptidase activity"/>
    <property type="evidence" value="ECO:0007669"/>
    <property type="project" value="UniProtKB-UniRule"/>
</dbReference>
<evidence type="ECO:0000256" key="12">
    <source>
        <dbReference type="PIRNR" id="PIRNR036365"/>
    </source>
</evidence>
<dbReference type="PRINTS" id="PR00480">
    <property type="entry name" value="ASTACIN"/>
</dbReference>
<evidence type="ECO:0000256" key="2">
    <source>
        <dbReference type="ARBA" id="ARBA00022525"/>
    </source>
</evidence>
<dbReference type="Gene3D" id="3.40.390.10">
    <property type="entry name" value="Collagenase (Catalytic Domain)"/>
    <property type="match status" value="1"/>
</dbReference>
<evidence type="ECO:0000256" key="13">
    <source>
        <dbReference type="PROSITE-ProRule" id="PRU00059"/>
    </source>
</evidence>
<dbReference type="SMART" id="SM00235">
    <property type="entry name" value="ZnMc"/>
    <property type="match status" value="1"/>
</dbReference>
<dbReference type="PROSITE" id="PS01180">
    <property type="entry name" value="CUB"/>
    <property type="match status" value="1"/>
</dbReference>
<evidence type="ECO:0000256" key="5">
    <source>
        <dbReference type="ARBA" id="ARBA00022723"/>
    </source>
</evidence>
<comment type="caution">
    <text evidence="13">Lacks conserved residue(s) required for the propagation of feature annotation.</text>
</comment>
<sequence length="376" mass="41631">MRGLIAVSTLLAASLAFPSFNQSIRVARQAKPNKAWPNALIPIGFRSDYPQAWRNTLREGIKLWTSTTCVRFRENDVTSKDRVEVYDGGQCSSDVGRSGGKQTFSFGNGCQGVSTAGHELGHAIGLHHMQVRPDRDQYVTINKNNIHPGAYDINFGIDRDTNTMGVPYDYSSLLHYGPYHFGQEGKPGMVPRDSRFKYSMGGIYPSFYDVMRANKVYNCAAKCTGTGPRCLNNGVRDVNNCDQCFCPLGYGGKDCGGKPAGATVVTATSAEQKFATTIGQPSDPQSIDYKIKHLVINAPAGKRVQLKVTYFWVSFALPCSYGFIEIYTKTDTRTGAARLCKTEWLDPSYTSDGSRMYVRMASRYMQSNFQLTYKAV</sequence>
<dbReference type="InterPro" id="IPR017050">
    <property type="entry name" value="Metallopeptidase_nem"/>
</dbReference>
<dbReference type="PIRSF" id="PIRSF036365">
    <property type="entry name" value="Astacin_nematoda"/>
    <property type="match status" value="1"/>
</dbReference>
<keyword evidence="6 12" id="KW-0732">Signal</keyword>
<accession>A0AAV5X1M3</accession>
<feature type="domain" description="Peptidase M12A" evidence="17">
    <location>
        <begin position="25"/>
        <end position="220"/>
    </location>
</feature>
<protein>
    <recommendedName>
        <fullName evidence="12">Zinc metalloproteinase</fullName>
    </recommendedName>
</protein>
<evidence type="ECO:0000259" key="16">
    <source>
        <dbReference type="PROSITE" id="PS01180"/>
    </source>
</evidence>
<comment type="caution">
    <text evidence="18">The sequence shown here is derived from an EMBL/GenBank/DDBJ whole genome shotgun (WGS) entry which is preliminary data.</text>
</comment>
<keyword evidence="11" id="KW-0325">Glycoprotein</keyword>